<dbReference type="InterPro" id="IPR038491">
    <property type="entry name" value="Velvet_dom_sf"/>
</dbReference>
<feature type="compositionally biased region" description="Basic and acidic residues" evidence="6">
    <location>
        <begin position="79"/>
        <end position="88"/>
    </location>
</feature>
<evidence type="ECO:0000313" key="9">
    <source>
        <dbReference type="Proteomes" id="UP000799440"/>
    </source>
</evidence>
<dbReference type="Proteomes" id="UP000799440">
    <property type="component" value="Unassembled WGS sequence"/>
</dbReference>
<comment type="subcellular location">
    <subcellularLocation>
        <location evidence="1">Nucleus</location>
    </subcellularLocation>
</comment>
<evidence type="ECO:0000256" key="3">
    <source>
        <dbReference type="ARBA" id="ARBA00023015"/>
    </source>
</evidence>
<keyword evidence="2" id="KW-0749">Sporulation</keyword>
<feature type="region of interest" description="Disordered" evidence="6">
    <location>
        <begin position="372"/>
        <end position="460"/>
    </location>
</feature>
<keyword evidence="5" id="KW-0539">Nucleus</keyword>
<dbReference type="PANTHER" id="PTHR33572:SF18">
    <property type="entry name" value="SPORE DEVELOPMENT REGULATOR VOSA"/>
    <property type="match status" value="1"/>
</dbReference>
<dbReference type="GO" id="GO:0005634">
    <property type="term" value="C:nucleus"/>
    <property type="evidence" value="ECO:0007669"/>
    <property type="project" value="UniProtKB-SubCell"/>
</dbReference>
<dbReference type="GO" id="GO:0030435">
    <property type="term" value="P:sporulation resulting in formation of a cellular spore"/>
    <property type="evidence" value="ECO:0007669"/>
    <property type="project" value="UniProtKB-KW"/>
</dbReference>
<dbReference type="Pfam" id="PF11754">
    <property type="entry name" value="Velvet"/>
    <property type="match status" value="2"/>
</dbReference>
<evidence type="ECO:0000259" key="7">
    <source>
        <dbReference type="PROSITE" id="PS51821"/>
    </source>
</evidence>
<sequence length="529" mass="58515">MANQALVTQAPPEQYYYPQPMVNHTGQPVFPYRNLERYEREPLVPHSSTTTLRTNKPINSGDIFLEVRQQPKEALQAADGKEKGRKPVDPPPVVQLKIKHSADPAEHYMQSPYLFMCITLYKADVDEPLEKNGSKVLLGCLASSLHRLKDVDNQDTAFFIWGDVSVKVAGEFRLHFSLFDLHHRATKEVQYLGNVTSKPFRVVPLKDWKGMAESTYLSRAFSDQGCRLRLRKEPRGGGVKRKNSYDDEHNYPMPGAMQHYGNAYPGIVQNKRQRTSPDREDVHQPVAHGAMTGATVFYSAPQYTPSQHIVHGAPGQYGAYRPLAAPHPENHRYRPTTTEVGQLLGPPFNQVTGMMPDPNDTFQLRQPYSHFPQQTSHHYSALPPQSGGNHSLQNVSGTSSALSAYRTTPAASSNTGIAGPSLGGLGHTTSMGTQPSRRSDTQQRTPLPQTHGPIADDNTAFNFSVPASRVHSFPGTPDSQARMAPISRHYQQHTPNAMQSGANSTTAPYSTTTENLHGDTSAWALRSHG</sequence>
<keyword evidence="9" id="KW-1185">Reference proteome</keyword>
<feature type="region of interest" description="Disordered" evidence="6">
    <location>
        <begin position="74"/>
        <end position="93"/>
    </location>
</feature>
<accession>A0A6A6VHX7</accession>
<feature type="compositionally biased region" description="Polar residues" evidence="6">
    <location>
        <begin position="427"/>
        <end position="448"/>
    </location>
</feature>
<evidence type="ECO:0000256" key="2">
    <source>
        <dbReference type="ARBA" id="ARBA00022969"/>
    </source>
</evidence>
<feature type="domain" description="Velvet" evidence="7">
    <location>
        <begin position="55"/>
        <end position="231"/>
    </location>
</feature>
<keyword evidence="4" id="KW-0804">Transcription</keyword>
<organism evidence="8 9">
    <name type="scientific">Sporormia fimetaria CBS 119925</name>
    <dbReference type="NCBI Taxonomy" id="1340428"/>
    <lineage>
        <taxon>Eukaryota</taxon>
        <taxon>Fungi</taxon>
        <taxon>Dikarya</taxon>
        <taxon>Ascomycota</taxon>
        <taxon>Pezizomycotina</taxon>
        <taxon>Dothideomycetes</taxon>
        <taxon>Pleosporomycetidae</taxon>
        <taxon>Pleosporales</taxon>
        <taxon>Sporormiaceae</taxon>
        <taxon>Sporormia</taxon>
    </lineage>
</organism>
<evidence type="ECO:0000256" key="6">
    <source>
        <dbReference type="SAM" id="MobiDB-lite"/>
    </source>
</evidence>
<proteinExistence type="predicted"/>
<evidence type="ECO:0000313" key="8">
    <source>
        <dbReference type="EMBL" id="KAF2749426.1"/>
    </source>
</evidence>
<evidence type="ECO:0000256" key="1">
    <source>
        <dbReference type="ARBA" id="ARBA00004123"/>
    </source>
</evidence>
<dbReference type="Gene3D" id="2.60.40.3960">
    <property type="entry name" value="Velvet domain"/>
    <property type="match status" value="1"/>
</dbReference>
<dbReference type="PANTHER" id="PTHR33572">
    <property type="entry name" value="SPORE DEVELOPMENT REGULATOR VOSA"/>
    <property type="match status" value="1"/>
</dbReference>
<protein>
    <recommendedName>
        <fullName evidence="7">Velvet domain-containing protein</fullName>
    </recommendedName>
</protein>
<dbReference type="EMBL" id="MU006566">
    <property type="protein sequence ID" value="KAF2749426.1"/>
    <property type="molecule type" value="Genomic_DNA"/>
</dbReference>
<dbReference type="InterPro" id="IPR037525">
    <property type="entry name" value="Velvet_dom"/>
</dbReference>
<dbReference type="OrthoDB" id="5599552at2759"/>
<name>A0A6A6VHX7_9PLEO</name>
<evidence type="ECO:0000256" key="4">
    <source>
        <dbReference type="ARBA" id="ARBA00023163"/>
    </source>
</evidence>
<evidence type="ECO:0000256" key="5">
    <source>
        <dbReference type="ARBA" id="ARBA00023242"/>
    </source>
</evidence>
<dbReference type="AlphaFoldDB" id="A0A6A6VHX7"/>
<reference evidence="8" key="1">
    <citation type="journal article" date="2020" name="Stud. Mycol.">
        <title>101 Dothideomycetes genomes: a test case for predicting lifestyles and emergence of pathogens.</title>
        <authorList>
            <person name="Haridas S."/>
            <person name="Albert R."/>
            <person name="Binder M."/>
            <person name="Bloem J."/>
            <person name="Labutti K."/>
            <person name="Salamov A."/>
            <person name="Andreopoulos B."/>
            <person name="Baker S."/>
            <person name="Barry K."/>
            <person name="Bills G."/>
            <person name="Bluhm B."/>
            <person name="Cannon C."/>
            <person name="Castanera R."/>
            <person name="Culley D."/>
            <person name="Daum C."/>
            <person name="Ezra D."/>
            <person name="Gonzalez J."/>
            <person name="Henrissat B."/>
            <person name="Kuo A."/>
            <person name="Liang C."/>
            <person name="Lipzen A."/>
            <person name="Lutzoni F."/>
            <person name="Magnuson J."/>
            <person name="Mondo S."/>
            <person name="Nolan M."/>
            <person name="Ohm R."/>
            <person name="Pangilinan J."/>
            <person name="Park H.-J."/>
            <person name="Ramirez L."/>
            <person name="Alfaro M."/>
            <person name="Sun H."/>
            <person name="Tritt A."/>
            <person name="Yoshinaga Y."/>
            <person name="Zwiers L.-H."/>
            <person name="Turgeon B."/>
            <person name="Goodwin S."/>
            <person name="Spatafora J."/>
            <person name="Crous P."/>
            <person name="Grigoriev I."/>
        </authorList>
    </citation>
    <scope>NUCLEOTIDE SEQUENCE</scope>
    <source>
        <strain evidence="8">CBS 119925</strain>
    </source>
</reference>
<dbReference type="PROSITE" id="PS51821">
    <property type="entry name" value="VELVET"/>
    <property type="match status" value="1"/>
</dbReference>
<feature type="compositionally biased region" description="Polar residues" evidence="6">
    <location>
        <begin position="496"/>
        <end position="515"/>
    </location>
</feature>
<feature type="region of interest" description="Disordered" evidence="6">
    <location>
        <begin position="496"/>
        <end position="529"/>
    </location>
</feature>
<keyword evidence="3" id="KW-0805">Transcription regulation</keyword>
<dbReference type="InterPro" id="IPR021740">
    <property type="entry name" value="Velvet"/>
</dbReference>
<feature type="compositionally biased region" description="Polar residues" evidence="6">
    <location>
        <begin position="386"/>
        <end position="416"/>
    </location>
</feature>
<gene>
    <name evidence="8" type="ORF">M011DRAFT_456897</name>
</gene>